<comment type="caution">
    <text evidence="14">The sequence shown here is derived from an EMBL/GenBank/DDBJ whole genome shotgun (WGS) entry which is preliminary data.</text>
</comment>
<evidence type="ECO:0000256" key="10">
    <source>
        <dbReference type="SAM" id="MobiDB-lite"/>
    </source>
</evidence>
<evidence type="ECO:0000256" key="7">
    <source>
        <dbReference type="ARBA" id="ARBA00023136"/>
    </source>
</evidence>
<feature type="transmembrane region" description="Helical" evidence="11">
    <location>
        <begin position="266"/>
        <end position="284"/>
    </location>
</feature>
<dbReference type="Proteomes" id="UP001152747">
    <property type="component" value="Unassembled WGS sequence"/>
</dbReference>
<evidence type="ECO:0000256" key="4">
    <source>
        <dbReference type="ARBA" id="ARBA00022729"/>
    </source>
</evidence>
<comment type="subcellular location">
    <subcellularLocation>
        <location evidence="1">Endoplasmic reticulum membrane</location>
        <topology evidence="1">Single-pass type I membrane protein</topology>
    </subcellularLocation>
</comment>
<evidence type="ECO:0000259" key="13">
    <source>
        <dbReference type="Pfam" id="PF11721"/>
    </source>
</evidence>
<sequence>MRQNWVLYYFSFLVVISDVFAEDLVDLSKKVVAAVNCGGDETLGAYNILYEKDTSNAGTASDHGTQFVFPNANPKDVEIYQTERWSDSNFEYNFPLKEAGFYVIILKFSEVYFKRSHQKVFDVSINNHLVVENLDIFQKAGGTGYGYDVYVQVKISRNEENGSDEILIGEDQVQKYYGNLKVEFLKGAADNPKINAIVVLKGKLHEMPKAPEPVTPTAEEEEEERYEPPPTQHHQNTEYDQEYEETYEEAPQTSDELNPFERELDFKYIAIILIIIIFIPVLYLNRNQRV</sequence>
<dbReference type="GO" id="GO:0030246">
    <property type="term" value="F:carbohydrate binding"/>
    <property type="evidence" value="ECO:0007669"/>
    <property type="project" value="InterPro"/>
</dbReference>
<keyword evidence="4 12" id="KW-0732">Signal</keyword>
<dbReference type="AlphaFoldDB" id="A0A9P1II45"/>
<accession>A0A9P1II45</accession>
<evidence type="ECO:0000256" key="1">
    <source>
        <dbReference type="ARBA" id="ARBA00004115"/>
    </source>
</evidence>
<dbReference type="InterPro" id="IPR039155">
    <property type="entry name" value="MLEC"/>
</dbReference>
<dbReference type="InterPro" id="IPR021720">
    <property type="entry name" value="Malectin_dom"/>
</dbReference>
<feature type="domain" description="Malectin" evidence="13">
    <location>
        <begin position="31"/>
        <end position="197"/>
    </location>
</feature>
<evidence type="ECO:0000256" key="6">
    <source>
        <dbReference type="ARBA" id="ARBA00022989"/>
    </source>
</evidence>
<feature type="compositionally biased region" description="Acidic residues" evidence="10">
    <location>
        <begin position="239"/>
        <end position="248"/>
    </location>
</feature>
<keyword evidence="6 11" id="KW-1133">Transmembrane helix</keyword>
<keyword evidence="9" id="KW-0119">Carbohydrate metabolism</keyword>
<dbReference type="OrthoDB" id="10013439at2759"/>
<evidence type="ECO:0000256" key="8">
    <source>
        <dbReference type="ARBA" id="ARBA00023180"/>
    </source>
</evidence>
<dbReference type="EMBL" id="CANHGI010000003">
    <property type="protein sequence ID" value="CAI5444546.1"/>
    <property type="molecule type" value="Genomic_DNA"/>
</dbReference>
<keyword evidence="5" id="KW-0256">Endoplasmic reticulum</keyword>
<evidence type="ECO:0000256" key="2">
    <source>
        <dbReference type="ARBA" id="ARBA00009141"/>
    </source>
</evidence>
<evidence type="ECO:0000313" key="14">
    <source>
        <dbReference type="EMBL" id="CAI5444546.1"/>
    </source>
</evidence>
<dbReference type="PANTHER" id="PTHR13460:SF0">
    <property type="entry name" value="MALECTIN"/>
    <property type="match status" value="1"/>
</dbReference>
<keyword evidence="15" id="KW-1185">Reference proteome</keyword>
<evidence type="ECO:0000256" key="11">
    <source>
        <dbReference type="SAM" id="Phobius"/>
    </source>
</evidence>
<name>A0A9P1II45_9PELO</name>
<evidence type="ECO:0000256" key="3">
    <source>
        <dbReference type="ARBA" id="ARBA00022692"/>
    </source>
</evidence>
<dbReference type="Gene3D" id="2.60.120.430">
    <property type="entry name" value="Galactose-binding lectin"/>
    <property type="match status" value="1"/>
</dbReference>
<evidence type="ECO:0000313" key="15">
    <source>
        <dbReference type="Proteomes" id="UP001152747"/>
    </source>
</evidence>
<keyword evidence="7 11" id="KW-0472">Membrane</keyword>
<evidence type="ECO:0000256" key="5">
    <source>
        <dbReference type="ARBA" id="ARBA00022824"/>
    </source>
</evidence>
<keyword evidence="8" id="KW-0325">Glycoprotein</keyword>
<gene>
    <name evidence="14" type="ORF">CAMP_LOCUS7183</name>
</gene>
<feature type="region of interest" description="Disordered" evidence="10">
    <location>
        <begin position="208"/>
        <end position="256"/>
    </location>
</feature>
<comment type="similarity">
    <text evidence="2">Belongs to the malectin family.</text>
</comment>
<proteinExistence type="inferred from homology"/>
<protein>
    <recommendedName>
        <fullName evidence="13">Malectin domain-containing protein</fullName>
    </recommendedName>
</protein>
<keyword evidence="3 11" id="KW-0812">Transmembrane</keyword>
<feature type="chain" id="PRO_5040489606" description="Malectin domain-containing protein" evidence="12">
    <location>
        <begin position="22"/>
        <end position="290"/>
    </location>
</feature>
<reference evidence="14" key="1">
    <citation type="submission" date="2022-11" db="EMBL/GenBank/DDBJ databases">
        <authorList>
            <person name="Kikuchi T."/>
        </authorList>
    </citation>
    <scope>NUCLEOTIDE SEQUENCE</scope>
    <source>
        <strain evidence="14">PS1010</strain>
    </source>
</reference>
<dbReference type="Pfam" id="PF11721">
    <property type="entry name" value="Malectin"/>
    <property type="match status" value="1"/>
</dbReference>
<feature type="signal peptide" evidence="12">
    <location>
        <begin position="1"/>
        <end position="21"/>
    </location>
</feature>
<evidence type="ECO:0000256" key="9">
    <source>
        <dbReference type="ARBA" id="ARBA00023277"/>
    </source>
</evidence>
<evidence type="ECO:0000256" key="12">
    <source>
        <dbReference type="SAM" id="SignalP"/>
    </source>
</evidence>
<dbReference type="PANTHER" id="PTHR13460">
    <property type="match status" value="1"/>
</dbReference>
<dbReference type="GO" id="GO:0005789">
    <property type="term" value="C:endoplasmic reticulum membrane"/>
    <property type="evidence" value="ECO:0007669"/>
    <property type="project" value="UniProtKB-SubCell"/>
</dbReference>
<organism evidence="14 15">
    <name type="scientific">Caenorhabditis angaria</name>
    <dbReference type="NCBI Taxonomy" id="860376"/>
    <lineage>
        <taxon>Eukaryota</taxon>
        <taxon>Metazoa</taxon>
        <taxon>Ecdysozoa</taxon>
        <taxon>Nematoda</taxon>
        <taxon>Chromadorea</taxon>
        <taxon>Rhabditida</taxon>
        <taxon>Rhabditina</taxon>
        <taxon>Rhabditomorpha</taxon>
        <taxon>Rhabditoidea</taxon>
        <taxon>Rhabditidae</taxon>
        <taxon>Peloderinae</taxon>
        <taxon>Caenorhabditis</taxon>
    </lineage>
</organism>